<dbReference type="InterPro" id="IPR005119">
    <property type="entry name" value="LysR_subst-bd"/>
</dbReference>
<dbReference type="GO" id="GO:0003700">
    <property type="term" value="F:DNA-binding transcription factor activity"/>
    <property type="evidence" value="ECO:0007669"/>
    <property type="project" value="InterPro"/>
</dbReference>
<dbReference type="KEGG" id="pmaw:MACH26_16050"/>
<dbReference type="SUPFAM" id="SSF53850">
    <property type="entry name" value="Periplasmic binding protein-like II"/>
    <property type="match status" value="1"/>
</dbReference>
<dbReference type="Proteomes" id="UP001333710">
    <property type="component" value="Chromosome"/>
</dbReference>
<keyword evidence="4" id="KW-0804">Transcription</keyword>
<dbReference type="PANTHER" id="PTHR30118:SF6">
    <property type="entry name" value="HTH-TYPE TRANSCRIPTIONAL REGULATOR LEUO"/>
    <property type="match status" value="1"/>
</dbReference>
<dbReference type="Gene3D" id="3.40.190.10">
    <property type="entry name" value="Periplasmic binding protein-like II"/>
    <property type="match status" value="2"/>
</dbReference>
<dbReference type="RefSeq" id="WP_338292122.1">
    <property type="nucleotide sequence ID" value="NZ_AP027272.1"/>
</dbReference>
<accession>A0AA48HIU6</accession>
<protein>
    <submittedName>
        <fullName evidence="6">LysR family transcriptional regulator</fullName>
    </submittedName>
</protein>
<keyword evidence="3" id="KW-0238">DNA-binding</keyword>
<dbReference type="InterPro" id="IPR000847">
    <property type="entry name" value="LysR_HTH_N"/>
</dbReference>
<dbReference type="SUPFAM" id="SSF46785">
    <property type="entry name" value="Winged helix' DNA-binding domain"/>
    <property type="match status" value="1"/>
</dbReference>
<evidence type="ECO:0000256" key="3">
    <source>
        <dbReference type="ARBA" id="ARBA00023125"/>
    </source>
</evidence>
<comment type="similarity">
    <text evidence="1">Belongs to the LysR transcriptional regulatory family.</text>
</comment>
<dbReference type="Gene3D" id="1.10.10.10">
    <property type="entry name" value="Winged helix-like DNA-binding domain superfamily/Winged helix DNA-binding domain"/>
    <property type="match status" value="1"/>
</dbReference>
<evidence type="ECO:0000313" key="7">
    <source>
        <dbReference type="Proteomes" id="UP001333710"/>
    </source>
</evidence>
<dbReference type="GO" id="GO:0003677">
    <property type="term" value="F:DNA binding"/>
    <property type="evidence" value="ECO:0007669"/>
    <property type="project" value="UniProtKB-KW"/>
</dbReference>
<organism evidence="6 7">
    <name type="scientific">Planctobacterium marinum</name>
    <dbReference type="NCBI Taxonomy" id="1631968"/>
    <lineage>
        <taxon>Bacteria</taxon>
        <taxon>Pseudomonadati</taxon>
        <taxon>Pseudomonadota</taxon>
        <taxon>Gammaproteobacteria</taxon>
        <taxon>Alteromonadales</taxon>
        <taxon>Alteromonadaceae</taxon>
        <taxon>Planctobacterium</taxon>
    </lineage>
</organism>
<dbReference type="Pfam" id="PF03466">
    <property type="entry name" value="LysR_substrate"/>
    <property type="match status" value="1"/>
</dbReference>
<evidence type="ECO:0000259" key="5">
    <source>
        <dbReference type="PROSITE" id="PS50931"/>
    </source>
</evidence>
<feature type="domain" description="HTH lysR-type" evidence="5">
    <location>
        <begin position="4"/>
        <end position="61"/>
    </location>
</feature>
<proteinExistence type="inferred from homology"/>
<dbReference type="Pfam" id="PF00126">
    <property type="entry name" value="HTH_1"/>
    <property type="match status" value="1"/>
</dbReference>
<keyword evidence="2" id="KW-0805">Transcription regulation</keyword>
<dbReference type="InterPro" id="IPR036390">
    <property type="entry name" value="WH_DNA-bd_sf"/>
</dbReference>
<name>A0AA48HIU6_9ALTE</name>
<keyword evidence="7" id="KW-1185">Reference proteome</keyword>
<dbReference type="CDD" id="cd08417">
    <property type="entry name" value="PBP2_Nitroaromatics_like"/>
    <property type="match status" value="1"/>
</dbReference>
<dbReference type="InterPro" id="IPR037402">
    <property type="entry name" value="YidZ_PBP2"/>
</dbReference>
<sequence>MRNQELNLLMVFDAIMTEGSITRAAERLSMTQPAVSNAVSRMRHVWKDELFIKEGRSIHPTLYARNLWSQIREPLQELSSAVAPESFNPATSKRTFRLAVADAVVDIVWLPLRKIIEQEAPGINIHAIPYTIINGEQVLIDAEVDLVIGANNIEDPSVIRSEYLYTPKYVCIMRPGHPLAKANLTLEEFADAEHLLVSLSGDITGYTDQVLAQHGLKRRIAMTVNHFSAVADLIAESDLISVVPPTTLEKAIFSGKLAVTKPPVDIQGAQLCSHWHKRQEKDGGLCWLRKHVNSMIKDHAERHFEELKKRFCGAKAA</sequence>
<evidence type="ECO:0000256" key="4">
    <source>
        <dbReference type="ARBA" id="ARBA00023163"/>
    </source>
</evidence>
<reference evidence="6" key="1">
    <citation type="submission" date="2023-01" db="EMBL/GenBank/DDBJ databases">
        <title>Complete genome sequence of Planctobacterium marinum strain Dej080120_11.</title>
        <authorList>
            <person name="Ueki S."/>
            <person name="Maruyama F."/>
        </authorList>
    </citation>
    <scope>NUCLEOTIDE SEQUENCE</scope>
    <source>
        <strain evidence="6">Dej080120_11</strain>
    </source>
</reference>
<dbReference type="InterPro" id="IPR036388">
    <property type="entry name" value="WH-like_DNA-bd_sf"/>
</dbReference>
<dbReference type="PROSITE" id="PS50931">
    <property type="entry name" value="HTH_LYSR"/>
    <property type="match status" value="1"/>
</dbReference>
<evidence type="ECO:0000313" key="6">
    <source>
        <dbReference type="EMBL" id="BDX06084.1"/>
    </source>
</evidence>
<dbReference type="PANTHER" id="PTHR30118">
    <property type="entry name" value="HTH-TYPE TRANSCRIPTIONAL REGULATOR LEUO-RELATED"/>
    <property type="match status" value="1"/>
</dbReference>
<evidence type="ECO:0000256" key="1">
    <source>
        <dbReference type="ARBA" id="ARBA00009437"/>
    </source>
</evidence>
<evidence type="ECO:0000256" key="2">
    <source>
        <dbReference type="ARBA" id="ARBA00023015"/>
    </source>
</evidence>
<dbReference type="InterPro" id="IPR050389">
    <property type="entry name" value="LysR-type_TF"/>
</dbReference>
<dbReference type="EMBL" id="AP027272">
    <property type="protein sequence ID" value="BDX06084.1"/>
    <property type="molecule type" value="Genomic_DNA"/>
</dbReference>
<dbReference type="AlphaFoldDB" id="A0AA48HIU6"/>
<gene>
    <name evidence="6" type="ORF">MACH26_16050</name>
</gene>